<feature type="compositionally biased region" description="Acidic residues" evidence="8">
    <location>
        <begin position="277"/>
        <end position="287"/>
    </location>
</feature>
<dbReference type="Proteomes" id="UP001232148">
    <property type="component" value="Unassembled WGS sequence"/>
</dbReference>
<evidence type="ECO:0000256" key="3">
    <source>
        <dbReference type="ARBA" id="ARBA00022771"/>
    </source>
</evidence>
<keyword evidence="4" id="KW-0862">Zinc</keyword>
<keyword evidence="5" id="KW-0805">Transcription regulation</keyword>
<comment type="subcellular location">
    <subcellularLocation>
        <location evidence="1">Nucleus</location>
    </subcellularLocation>
</comment>
<dbReference type="EMBL" id="MU842834">
    <property type="protein sequence ID" value="KAK2032087.1"/>
    <property type="molecule type" value="Genomic_DNA"/>
</dbReference>
<accession>A0AAD9HPK1</accession>
<protein>
    <recommendedName>
        <fullName evidence="9">DEUBAD domain-containing protein</fullName>
    </recommendedName>
</protein>
<feature type="region of interest" description="Disordered" evidence="8">
    <location>
        <begin position="59"/>
        <end position="82"/>
    </location>
</feature>
<dbReference type="Pfam" id="PF13919">
    <property type="entry name" value="ASXH"/>
    <property type="match status" value="1"/>
</dbReference>
<dbReference type="InterPro" id="IPR028020">
    <property type="entry name" value="ASX_DEUBAD_dom"/>
</dbReference>
<evidence type="ECO:0000256" key="5">
    <source>
        <dbReference type="ARBA" id="ARBA00023015"/>
    </source>
</evidence>
<gene>
    <name evidence="10" type="ORF">LX32DRAFT_636675</name>
</gene>
<name>A0AAD9HPK1_9PEZI</name>
<keyword evidence="11" id="KW-1185">Reference proteome</keyword>
<evidence type="ECO:0000256" key="6">
    <source>
        <dbReference type="ARBA" id="ARBA00023163"/>
    </source>
</evidence>
<dbReference type="PROSITE" id="PS51916">
    <property type="entry name" value="DEUBAD"/>
    <property type="match status" value="1"/>
</dbReference>
<evidence type="ECO:0000259" key="9">
    <source>
        <dbReference type="PROSITE" id="PS51916"/>
    </source>
</evidence>
<feature type="region of interest" description="Disordered" evidence="8">
    <location>
        <begin position="218"/>
        <end position="322"/>
    </location>
</feature>
<comment type="caution">
    <text evidence="10">The sequence shown here is derived from an EMBL/GenBank/DDBJ whole genome shotgun (WGS) entry which is preliminary data.</text>
</comment>
<proteinExistence type="predicted"/>
<evidence type="ECO:0000256" key="7">
    <source>
        <dbReference type="ARBA" id="ARBA00023242"/>
    </source>
</evidence>
<evidence type="ECO:0000313" key="10">
    <source>
        <dbReference type="EMBL" id="KAK2032087.1"/>
    </source>
</evidence>
<feature type="compositionally biased region" description="Polar residues" evidence="8">
    <location>
        <begin position="65"/>
        <end position="79"/>
    </location>
</feature>
<evidence type="ECO:0000256" key="8">
    <source>
        <dbReference type="SAM" id="MobiDB-lite"/>
    </source>
</evidence>
<evidence type="ECO:0000256" key="1">
    <source>
        <dbReference type="ARBA" id="ARBA00004123"/>
    </source>
</evidence>
<keyword evidence="2" id="KW-0479">Metal-binding</keyword>
<feature type="compositionally biased region" description="Polar residues" evidence="8">
    <location>
        <begin position="1"/>
        <end position="12"/>
    </location>
</feature>
<keyword evidence="7" id="KW-0539">Nucleus</keyword>
<feature type="domain" description="DEUBAD" evidence="9">
    <location>
        <begin position="106"/>
        <end position="220"/>
    </location>
</feature>
<evidence type="ECO:0000256" key="4">
    <source>
        <dbReference type="ARBA" id="ARBA00022833"/>
    </source>
</evidence>
<sequence>MADYTSSLSTAGISPPPFPGGSEYVDIHQRTQQTSPDRPPNLLDNINLDPAFTATELDSMRRSARNTNKPKTVIVTSPSRPAKRKITTRVVKKAPKWTTQKLLTDPKSPLATADLRTILCQPAAWDILTKEERAEIIALFPPGTRILDPGTDNARPDLEALRNDNNFRHDCATYTDNIAMGKHDPEWLEQAFAARERRRAGDFDSYLKQKFESEWSCELPDGFGLNRDGDEPAKGVMAAEEQGKVDEDTQMEAKAGDAEGAEDSEVSQEQPNKETEMIDEDESEEAVDVQLGSPASQTYGIQLGSPIPEESGVKLGSPIPDS</sequence>
<organism evidence="10 11">
    <name type="scientific">Colletotrichum zoysiae</name>
    <dbReference type="NCBI Taxonomy" id="1216348"/>
    <lineage>
        <taxon>Eukaryota</taxon>
        <taxon>Fungi</taxon>
        <taxon>Dikarya</taxon>
        <taxon>Ascomycota</taxon>
        <taxon>Pezizomycotina</taxon>
        <taxon>Sordariomycetes</taxon>
        <taxon>Hypocreomycetidae</taxon>
        <taxon>Glomerellales</taxon>
        <taxon>Glomerellaceae</taxon>
        <taxon>Colletotrichum</taxon>
        <taxon>Colletotrichum graminicola species complex</taxon>
    </lineage>
</organism>
<dbReference type="InterPro" id="IPR044867">
    <property type="entry name" value="DEUBAD_dom"/>
</dbReference>
<keyword evidence="3" id="KW-0863">Zinc-finger</keyword>
<feature type="region of interest" description="Disordered" evidence="8">
    <location>
        <begin position="1"/>
        <end position="24"/>
    </location>
</feature>
<keyword evidence="6" id="KW-0804">Transcription</keyword>
<reference evidence="10" key="1">
    <citation type="submission" date="2021-06" db="EMBL/GenBank/DDBJ databases">
        <title>Comparative genomics, transcriptomics and evolutionary studies reveal genomic signatures of adaptation to plant cell wall in hemibiotrophic fungi.</title>
        <authorList>
            <consortium name="DOE Joint Genome Institute"/>
            <person name="Baroncelli R."/>
            <person name="Diaz J.F."/>
            <person name="Benocci T."/>
            <person name="Peng M."/>
            <person name="Battaglia E."/>
            <person name="Haridas S."/>
            <person name="Andreopoulos W."/>
            <person name="Labutti K."/>
            <person name="Pangilinan J."/>
            <person name="Floch G.L."/>
            <person name="Makela M.R."/>
            <person name="Henrissat B."/>
            <person name="Grigoriev I.V."/>
            <person name="Crouch J.A."/>
            <person name="De Vries R.P."/>
            <person name="Sukno S.A."/>
            <person name="Thon M.R."/>
        </authorList>
    </citation>
    <scope>NUCLEOTIDE SEQUENCE</scope>
    <source>
        <strain evidence="10">MAFF235873</strain>
    </source>
</reference>
<dbReference type="GO" id="GO:0008270">
    <property type="term" value="F:zinc ion binding"/>
    <property type="evidence" value="ECO:0007669"/>
    <property type="project" value="UniProtKB-KW"/>
</dbReference>
<dbReference type="GO" id="GO:0005634">
    <property type="term" value="C:nucleus"/>
    <property type="evidence" value="ECO:0007669"/>
    <property type="project" value="UniProtKB-SubCell"/>
</dbReference>
<dbReference type="AlphaFoldDB" id="A0AAD9HPK1"/>
<evidence type="ECO:0000256" key="2">
    <source>
        <dbReference type="ARBA" id="ARBA00022723"/>
    </source>
</evidence>
<evidence type="ECO:0000313" key="11">
    <source>
        <dbReference type="Proteomes" id="UP001232148"/>
    </source>
</evidence>